<reference evidence="2" key="1">
    <citation type="journal article" date="2005" name="Nature">
        <title>The map-based sequence of the rice genome.</title>
        <authorList>
            <consortium name="International rice genome sequencing project (IRGSP)"/>
            <person name="Matsumoto T."/>
            <person name="Wu J."/>
            <person name="Kanamori H."/>
            <person name="Katayose Y."/>
            <person name="Fujisawa M."/>
            <person name="Namiki N."/>
            <person name="Mizuno H."/>
            <person name="Yamamoto K."/>
            <person name="Antonio B.A."/>
            <person name="Baba T."/>
            <person name="Sakata K."/>
            <person name="Nagamura Y."/>
            <person name="Aoki H."/>
            <person name="Arikawa K."/>
            <person name="Arita K."/>
            <person name="Bito T."/>
            <person name="Chiden Y."/>
            <person name="Fujitsuka N."/>
            <person name="Fukunaka R."/>
            <person name="Hamada M."/>
            <person name="Harada C."/>
            <person name="Hayashi A."/>
            <person name="Hijishita S."/>
            <person name="Honda M."/>
            <person name="Hosokawa S."/>
            <person name="Ichikawa Y."/>
            <person name="Idonuma A."/>
            <person name="Iijima M."/>
            <person name="Ikeda M."/>
            <person name="Ikeno M."/>
            <person name="Ito K."/>
            <person name="Ito S."/>
            <person name="Ito T."/>
            <person name="Ito Y."/>
            <person name="Ito Y."/>
            <person name="Iwabuchi A."/>
            <person name="Kamiya K."/>
            <person name="Karasawa W."/>
            <person name="Kurita K."/>
            <person name="Katagiri S."/>
            <person name="Kikuta A."/>
            <person name="Kobayashi H."/>
            <person name="Kobayashi N."/>
            <person name="Machita K."/>
            <person name="Maehara T."/>
            <person name="Masukawa M."/>
            <person name="Mizubayashi T."/>
            <person name="Mukai Y."/>
            <person name="Nagasaki H."/>
            <person name="Nagata Y."/>
            <person name="Naito S."/>
            <person name="Nakashima M."/>
            <person name="Nakama Y."/>
            <person name="Nakamichi Y."/>
            <person name="Nakamura M."/>
            <person name="Meguro A."/>
            <person name="Negishi M."/>
            <person name="Ohta I."/>
            <person name="Ohta T."/>
            <person name="Okamoto M."/>
            <person name="Ono N."/>
            <person name="Saji S."/>
            <person name="Sakaguchi M."/>
            <person name="Sakai K."/>
            <person name="Shibata M."/>
            <person name="Shimokawa T."/>
            <person name="Song J."/>
            <person name="Takazaki Y."/>
            <person name="Terasawa K."/>
            <person name="Tsugane M."/>
            <person name="Tsuji K."/>
            <person name="Ueda S."/>
            <person name="Waki K."/>
            <person name="Yamagata H."/>
            <person name="Yamamoto M."/>
            <person name="Yamamoto S."/>
            <person name="Yamane H."/>
            <person name="Yoshiki S."/>
            <person name="Yoshihara R."/>
            <person name="Yukawa K."/>
            <person name="Zhong H."/>
            <person name="Yano M."/>
            <person name="Yuan Q."/>
            <person name="Ouyang S."/>
            <person name="Liu J."/>
            <person name="Jones K.M."/>
            <person name="Gansberger K."/>
            <person name="Moffat K."/>
            <person name="Hill J."/>
            <person name="Bera J."/>
            <person name="Fadrosh D."/>
            <person name="Jin S."/>
            <person name="Johri S."/>
            <person name="Kim M."/>
            <person name="Overton L."/>
            <person name="Reardon M."/>
            <person name="Tsitrin T."/>
            <person name="Vuong H."/>
            <person name="Weaver B."/>
            <person name="Ciecko A."/>
            <person name="Tallon L."/>
            <person name="Jackson J."/>
            <person name="Pai G."/>
            <person name="Aken S.V."/>
            <person name="Utterback T."/>
            <person name="Reidmuller S."/>
            <person name="Feldblyum T."/>
            <person name="Hsiao J."/>
            <person name="Zismann V."/>
            <person name="Iobst S."/>
            <person name="de Vazeille A.R."/>
            <person name="Buell C.R."/>
            <person name="Ying K."/>
            <person name="Li Y."/>
            <person name="Lu T."/>
            <person name="Huang Y."/>
            <person name="Zhao Q."/>
            <person name="Feng Q."/>
            <person name="Zhang L."/>
            <person name="Zhu J."/>
            <person name="Weng Q."/>
            <person name="Mu J."/>
            <person name="Lu Y."/>
            <person name="Fan D."/>
            <person name="Liu Y."/>
            <person name="Guan J."/>
            <person name="Zhang Y."/>
            <person name="Yu S."/>
            <person name="Liu X."/>
            <person name="Zhang Y."/>
            <person name="Hong G."/>
            <person name="Han B."/>
            <person name="Choisne N."/>
            <person name="Demange N."/>
            <person name="Orjeda G."/>
            <person name="Samain S."/>
            <person name="Cattolico L."/>
            <person name="Pelletier E."/>
            <person name="Couloux A."/>
            <person name="Segurens B."/>
            <person name="Wincker P."/>
            <person name="D'Hont A."/>
            <person name="Scarpelli C."/>
            <person name="Weissenbach J."/>
            <person name="Salanoubat M."/>
            <person name="Quetier F."/>
            <person name="Yu Y."/>
            <person name="Kim H.R."/>
            <person name="Rambo T."/>
            <person name="Currie J."/>
            <person name="Collura K."/>
            <person name="Luo M."/>
            <person name="Yang T."/>
            <person name="Ammiraju J.S.S."/>
            <person name="Engler F."/>
            <person name="Soderlund C."/>
            <person name="Wing R.A."/>
            <person name="Palmer L.E."/>
            <person name="de la Bastide M."/>
            <person name="Spiegel L."/>
            <person name="Nascimento L."/>
            <person name="Zutavern T."/>
            <person name="O'Shaughnessy A."/>
            <person name="Dike S."/>
            <person name="Dedhia N."/>
            <person name="Preston R."/>
            <person name="Balija V."/>
            <person name="McCombie W.R."/>
            <person name="Chow T."/>
            <person name="Chen H."/>
            <person name="Chung M."/>
            <person name="Chen C."/>
            <person name="Shaw J."/>
            <person name="Wu H."/>
            <person name="Hsiao K."/>
            <person name="Chao Y."/>
            <person name="Chu M."/>
            <person name="Cheng C."/>
            <person name="Hour A."/>
            <person name="Lee P."/>
            <person name="Lin S."/>
            <person name="Lin Y."/>
            <person name="Liou J."/>
            <person name="Liu S."/>
            <person name="Hsing Y."/>
            <person name="Raghuvanshi S."/>
            <person name="Mohanty A."/>
            <person name="Bharti A.K."/>
            <person name="Gaur A."/>
            <person name="Gupta V."/>
            <person name="Kumar D."/>
            <person name="Ravi V."/>
            <person name="Vij S."/>
            <person name="Kapur A."/>
            <person name="Khurana P."/>
            <person name="Khurana P."/>
            <person name="Khurana J.P."/>
            <person name="Tyagi A.K."/>
            <person name="Gaikwad K."/>
            <person name="Singh A."/>
            <person name="Dalal V."/>
            <person name="Srivastava S."/>
            <person name="Dixit A."/>
            <person name="Pal A.K."/>
            <person name="Ghazi I.A."/>
            <person name="Yadav M."/>
            <person name="Pandit A."/>
            <person name="Bhargava A."/>
            <person name="Sureshbabu K."/>
            <person name="Batra K."/>
            <person name="Sharma T.R."/>
            <person name="Mohapatra T."/>
            <person name="Singh N.K."/>
            <person name="Messing J."/>
            <person name="Nelson A.B."/>
            <person name="Fuks G."/>
            <person name="Kavchok S."/>
            <person name="Keizer G."/>
            <person name="Linton E."/>
            <person name="Llaca V."/>
            <person name="Song R."/>
            <person name="Tanyolac B."/>
            <person name="Young S."/>
            <person name="Ho-Il K."/>
            <person name="Hahn J.H."/>
            <person name="Sangsakoo G."/>
            <person name="Vanavichit A."/>
            <person name="de Mattos Luiz.A.T."/>
            <person name="Zimmer P.D."/>
            <person name="Malone G."/>
            <person name="Dellagostin O."/>
            <person name="de Oliveira A.C."/>
            <person name="Bevan M."/>
            <person name="Bancroft I."/>
            <person name="Minx P."/>
            <person name="Cordum H."/>
            <person name="Wilson R."/>
            <person name="Cheng Z."/>
            <person name="Jin W."/>
            <person name="Jiang J."/>
            <person name="Leong S.A."/>
            <person name="Iwama H."/>
            <person name="Gojobori T."/>
            <person name="Itoh T."/>
            <person name="Niimura Y."/>
            <person name="Fujii Y."/>
            <person name="Habara T."/>
            <person name="Sakai H."/>
            <person name="Sato Y."/>
            <person name="Wilson G."/>
            <person name="Kumar K."/>
            <person name="McCouch S."/>
            <person name="Juretic N."/>
            <person name="Hoen D."/>
            <person name="Wright S."/>
            <person name="Bruskiewich R."/>
            <person name="Bureau T."/>
            <person name="Miyao A."/>
            <person name="Hirochika H."/>
            <person name="Nishikawa T."/>
            <person name="Kadowaki K."/>
            <person name="Sugiura M."/>
            <person name="Burr B."/>
            <person name="Sasaki T."/>
        </authorList>
    </citation>
    <scope>NUCLEOTIDE SEQUENCE [LARGE SCALE GENOMIC DNA]</scope>
    <source>
        <strain evidence="2">cv. Nipponbare</strain>
    </source>
</reference>
<sequence>MARGGAELLLVPGVAQEEARPVVGRSAAGGLSEEFPRALGLAPAVPRHEPLEVGVPDGLAVRVAEQIGARLVRRERVLEVAALLEERGVVDHHLRRRGARGHGALVGGARRRQRAQALLQVDVEAPQLCGLVKLQLGRLVVAGGGGGGSQLHLGRGLRGGLSHQGDGLVKALVPELHLRPLAPHGGQVVGRSVARLRGLREHLVGAVQVAVRLVHLHSVLGLPVAFAGSTVLTAST</sequence>
<name>A0A0P0V6R7_ORYSJ</name>
<dbReference type="Proteomes" id="UP000059680">
    <property type="component" value="Chromosome 1"/>
</dbReference>
<dbReference type="EMBL" id="AP014957">
    <property type="protein sequence ID" value="BAS73758.1"/>
    <property type="molecule type" value="Genomic_DNA"/>
</dbReference>
<reference evidence="1 2" key="3">
    <citation type="journal article" date="2013" name="Rice">
        <title>Improvement of the Oryza sativa Nipponbare reference genome using next generation sequence and optical map data.</title>
        <authorList>
            <person name="Kawahara Y."/>
            <person name="de la Bastide M."/>
            <person name="Hamilton J.P."/>
            <person name="Kanamori H."/>
            <person name="McCombie W.R."/>
            <person name="Ouyang S."/>
            <person name="Schwartz D.C."/>
            <person name="Tanaka T."/>
            <person name="Wu J."/>
            <person name="Zhou S."/>
            <person name="Childs K.L."/>
            <person name="Davidson R.M."/>
            <person name="Lin H."/>
            <person name="Quesada-Ocampo L."/>
            <person name="Vaillancourt B."/>
            <person name="Sakai H."/>
            <person name="Lee S.S."/>
            <person name="Kim J."/>
            <person name="Numa H."/>
            <person name="Itoh T."/>
            <person name="Buell C.R."/>
            <person name="Matsumoto T."/>
        </authorList>
    </citation>
    <scope>NUCLEOTIDE SEQUENCE [LARGE SCALE GENOMIC DNA]</scope>
    <source>
        <strain evidence="2">cv. Nipponbare</strain>
    </source>
</reference>
<dbReference type="Gramene" id="Os01t0686650-00">
    <property type="protein sequence ID" value="Os01t0686650-00"/>
    <property type="gene ID" value="Os01g0686650"/>
</dbReference>
<evidence type="ECO:0000313" key="2">
    <source>
        <dbReference type="Proteomes" id="UP000059680"/>
    </source>
</evidence>
<protein>
    <submittedName>
        <fullName evidence="1">Os01g0686650 protein</fullName>
    </submittedName>
</protein>
<accession>A0A0P0V6R7</accession>
<dbReference type="AlphaFoldDB" id="A0A0P0V6R7"/>
<organism evidence="1 2">
    <name type="scientific">Oryza sativa subsp. japonica</name>
    <name type="common">Rice</name>
    <dbReference type="NCBI Taxonomy" id="39947"/>
    <lineage>
        <taxon>Eukaryota</taxon>
        <taxon>Viridiplantae</taxon>
        <taxon>Streptophyta</taxon>
        <taxon>Embryophyta</taxon>
        <taxon>Tracheophyta</taxon>
        <taxon>Spermatophyta</taxon>
        <taxon>Magnoliopsida</taxon>
        <taxon>Liliopsida</taxon>
        <taxon>Poales</taxon>
        <taxon>Poaceae</taxon>
        <taxon>BOP clade</taxon>
        <taxon>Oryzoideae</taxon>
        <taxon>Oryzeae</taxon>
        <taxon>Oryzinae</taxon>
        <taxon>Oryza</taxon>
        <taxon>Oryza sativa</taxon>
    </lineage>
</organism>
<evidence type="ECO:0000313" key="1">
    <source>
        <dbReference type="EMBL" id="BAS73758.1"/>
    </source>
</evidence>
<gene>
    <name evidence="1" type="ordered locus">Os01g0686650</name>
    <name evidence="1" type="ORF">OSNPB_010686650</name>
</gene>
<dbReference type="InParanoid" id="A0A0P0V6R7"/>
<dbReference type="PaxDb" id="39947-A0A0P0V6R7"/>
<reference evidence="1 2" key="2">
    <citation type="journal article" date="2013" name="Plant Cell Physiol.">
        <title>Rice Annotation Project Database (RAP-DB): an integrative and interactive database for rice genomics.</title>
        <authorList>
            <person name="Sakai H."/>
            <person name="Lee S.S."/>
            <person name="Tanaka T."/>
            <person name="Numa H."/>
            <person name="Kim J."/>
            <person name="Kawahara Y."/>
            <person name="Wakimoto H."/>
            <person name="Yang C.C."/>
            <person name="Iwamoto M."/>
            <person name="Abe T."/>
            <person name="Yamada Y."/>
            <person name="Muto A."/>
            <person name="Inokuchi H."/>
            <person name="Ikemura T."/>
            <person name="Matsumoto T."/>
            <person name="Sasaki T."/>
            <person name="Itoh T."/>
        </authorList>
    </citation>
    <scope>NUCLEOTIDE SEQUENCE [LARGE SCALE GENOMIC DNA]</scope>
    <source>
        <strain evidence="2">cv. Nipponbare</strain>
    </source>
</reference>
<keyword evidence="2" id="KW-1185">Reference proteome</keyword>
<proteinExistence type="predicted"/>